<name>A0A7G2C8U7_9TRYP</name>
<dbReference type="Gene3D" id="3.80.10.10">
    <property type="entry name" value="Ribonuclease Inhibitor"/>
    <property type="match status" value="1"/>
</dbReference>
<accession>A0A7G2C8U7</accession>
<evidence type="ECO:0000313" key="2">
    <source>
        <dbReference type="Proteomes" id="UP000515908"/>
    </source>
</evidence>
<dbReference type="OrthoDB" id="120976at2759"/>
<dbReference type="EMBL" id="LR877149">
    <property type="protein sequence ID" value="CAD2215544.1"/>
    <property type="molecule type" value="Genomic_DNA"/>
</dbReference>
<dbReference type="SUPFAM" id="SSF52047">
    <property type="entry name" value="RNI-like"/>
    <property type="match status" value="1"/>
</dbReference>
<dbReference type="InterPro" id="IPR032675">
    <property type="entry name" value="LRR_dom_sf"/>
</dbReference>
<dbReference type="AlphaFoldDB" id="A0A7G2C8U7"/>
<reference evidence="1 2" key="1">
    <citation type="submission" date="2020-08" db="EMBL/GenBank/DDBJ databases">
        <authorList>
            <person name="Newling K."/>
            <person name="Davey J."/>
            <person name="Forrester S."/>
        </authorList>
    </citation>
    <scope>NUCLEOTIDE SEQUENCE [LARGE SCALE GENOMIC DNA]</scope>
    <source>
        <strain evidence="2">Crithidia deanei Carvalho (ATCC PRA-265)</strain>
    </source>
</reference>
<dbReference type="VEuPathDB" id="TriTrypDB:ADEAN_000299900"/>
<gene>
    <name evidence="1" type="ORF">ADEAN_000299900</name>
</gene>
<keyword evidence="2" id="KW-1185">Reference proteome</keyword>
<dbReference type="Proteomes" id="UP000515908">
    <property type="component" value="Chromosome 05"/>
</dbReference>
<organism evidence="1 2">
    <name type="scientific">Angomonas deanei</name>
    <dbReference type="NCBI Taxonomy" id="59799"/>
    <lineage>
        <taxon>Eukaryota</taxon>
        <taxon>Discoba</taxon>
        <taxon>Euglenozoa</taxon>
        <taxon>Kinetoplastea</taxon>
        <taxon>Metakinetoplastina</taxon>
        <taxon>Trypanosomatida</taxon>
        <taxon>Trypanosomatidae</taxon>
        <taxon>Strigomonadinae</taxon>
        <taxon>Angomonas</taxon>
    </lineage>
</organism>
<sequence>MGELCTILHSSPVFARLRRLHLASNTFNLSSLRTLCGYMEEHPSFLLQLEVLGLTNNHLCQDDDSLSLAGCLLSVLRLRSRTIRRLHLNHVGIHADDVVEILSFLMNKIHSGGFPSLDKLYLKQNEELNASELNRELSARFTDTVVTDFLKKYVLL</sequence>
<protein>
    <recommendedName>
        <fullName evidence="3">Leucine Rich repeat</fullName>
    </recommendedName>
</protein>
<evidence type="ECO:0000313" key="1">
    <source>
        <dbReference type="EMBL" id="CAD2215544.1"/>
    </source>
</evidence>
<proteinExistence type="predicted"/>
<evidence type="ECO:0008006" key="3">
    <source>
        <dbReference type="Google" id="ProtNLM"/>
    </source>
</evidence>